<gene>
    <name evidence="3" type="ORF">IHQ68_10105</name>
</gene>
<dbReference type="Pfam" id="PF05065">
    <property type="entry name" value="Phage_capsid"/>
    <property type="match status" value="1"/>
</dbReference>
<accession>A0ABU1DG00</accession>
<dbReference type="InterPro" id="IPR024455">
    <property type="entry name" value="Phage_capsid"/>
</dbReference>
<evidence type="ECO:0000256" key="1">
    <source>
        <dbReference type="ARBA" id="ARBA00004328"/>
    </source>
</evidence>
<keyword evidence="4" id="KW-1185">Reference proteome</keyword>
<dbReference type="InterPro" id="IPR054612">
    <property type="entry name" value="Phage_capsid-like_C"/>
</dbReference>
<evidence type="ECO:0000259" key="2">
    <source>
        <dbReference type="Pfam" id="PF05065"/>
    </source>
</evidence>
<reference evidence="3" key="1">
    <citation type="submission" date="2020-10" db="EMBL/GenBank/DDBJ databases">
        <authorList>
            <person name="Abbas A."/>
            <person name="Razzaq R."/>
            <person name="Waqas M."/>
            <person name="Abbas N."/>
            <person name="Nielsen T.K."/>
            <person name="Hansen L.H."/>
            <person name="Hussain S."/>
            <person name="Shahid M."/>
        </authorList>
    </citation>
    <scope>NUCLEOTIDE SEQUENCE</scope>
    <source>
        <strain evidence="3">S14</strain>
    </source>
</reference>
<comment type="caution">
    <text evidence="3">The sequence shown here is derived from an EMBL/GenBank/DDBJ whole genome shotgun (WGS) entry which is preliminary data.</text>
</comment>
<feature type="domain" description="Phage capsid-like C-terminal" evidence="2">
    <location>
        <begin position="163"/>
        <end position="288"/>
    </location>
</feature>
<comment type="subcellular location">
    <subcellularLocation>
        <location evidence="1">Virion</location>
    </subcellularLocation>
</comment>
<organism evidence="3 4">
    <name type="scientific">Chelatococcus sambhunathii</name>
    <dbReference type="NCBI Taxonomy" id="363953"/>
    <lineage>
        <taxon>Bacteria</taxon>
        <taxon>Pseudomonadati</taxon>
        <taxon>Pseudomonadota</taxon>
        <taxon>Alphaproteobacteria</taxon>
        <taxon>Hyphomicrobiales</taxon>
        <taxon>Chelatococcaceae</taxon>
        <taxon>Chelatococcus</taxon>
    </lineage>
</organism>
<dbReference type="NCBIfam" id="TIGR01554">
    <property type="entry name" value="major_cap_HK97"/>
    <property type="match status" value="1"/>
</dbReference>
<name>A0ABU1DG00_9HYPH</name>
<dbReference type="RefSeq" id="WP_309391354.1">
    <property type="nucleotide sequence ID" value="NZ_JADBEO010000018.1"/>
</dbReference>
<evidence type="ECO:0000313" key="4">
    <source>
        <dbReference type="Proteomes" id="UP001181622"/>
    </source>
</evidence>
<dbReference type="SUPFAM" id="SSF56563">
    <property type="entry name" value="Major capsid protein gp5"/>
    <property type="match status" value="1"/>
</dbReference>
<evidence type="ECO:0000313" key="3">
    <source>
        <dbReference type="EMBL" id="MDR4306970.1"/>
    </source>
</evidence>
<sequence length="410" mass="43315">MLESVKIARRQSEIRQNLAAVVGKDKPTDEETRQMEGLDAEYRTNETRYRAALVAEDDERREAGADLETRSDRDYAELIGKFELRQVALALDEGRALDGATKEIVEEMRAKGGYRGVPVPLAALETRAGETVAEDAPSPKAIRPIIDRIFPNSIAAKLGIERVNIVSGSLAFPVATAGATFGWQTTELANVGAASPYETAERSLTPDYTGGAQMVISRKALKQAGDGLEAAIRRDLNAVIGAELDRVTINGSGSAGQPLGIIPGAATYGIASTPVGAAATWAAFRAEIVAFMEANAISSPSQVNLAFDPAIWSDLDEALIDGTAVSEWDRLTKQVGTPSISNVIPDETAIMTATVQGVAPGYLGIYGGVDLIRDPYTKAQSGALVLTGLVTADFTVPRGLQTRILTGVGA</sequence>
<protein>
    <submittedName>
        <fullName evidence="3">Phage major capsid protein</fullName>
    </submittedName>
</protein>
<proteinExistence type="predicted"/>
<dbReference type="EMBL" id="JADBEO010000018">
    <property type="protein sequence ID" value="MDR4306970.1"/>
    <property type="molecule type" value="Genomic_DNA"/>
</dbReference>
<dbReference type="Proteomes" id="UP001181622">
    <property type="component" value="Unassembled WGS sequence"/>
</dbReference>